<dbReference type="EMBL" id="UINC01144823">
    <property type="protein sequence ID" value="SVD34573.1"/>
    <property type="molecule type" value="Genomic_DNA"/>
</dbReference>
<gene>
    <name evidence="1" type="ORF">METZ01_LOCUS387427</name>
</gene>
<protein>
    <submittedName>
        <fullName evidence="1">Uncharacterized protein</fullName>
    </submittedName>
</protein>
<dbReference type="AlphaFoldDB" id="A0A382UJX0"/>
<reference evidence="1" key="1">
    <citation type="submission" date="2018-05" db="EMBL/GenBank/DDBJ databases">
        <authorList>
            <person name="Lanie J.A."/>
            <person name="Ng W.-L."/>
            <person name="Kazmierczak K.M."/>
            <person name="Andrzejewski T.M."/>
            <person name="Davidsen T.M."/>
            <person name="Wayne K.J."/>
            <person name="Tettelin H."/>
            <person name="Glass J.I."/>
            <person name="Rusch D."/>
            <person name="Podicherti R."/>
            <person name="Tsui H.-C.T."/>
            <person name="Winkler M.E."/>
        </authorList>
    </citation>
    <scope>NUCLEOTIDE SEQUENCE</scope>
</reference>
<sequence>MEGSERYVKFEDGLVSRKIFFDPEIYQLELER</sequence>
<accession>A0A382UJX0</accession>
<feature type="non-terminal residue" evidence="1">
    <location>
        <position position="32"/>
    </location>
</feature>
<name>A0A382UJX0_9ZZZZ</name>
<evidence type="ECO:0000313" key="1">
    <source>
        <dbReference type="EMBL" id="SVD34573.1"/>
    </source>
</evidence>
<organism evidence="1">
    <name type="scientific">marine metagenome</name>
    <dbReference type="NCBI Taxonomy" id="408172"/>
    <lineage>
        <taxon>unclassified sequences</taxon>
        <taxon>metagenomes</taxon>
        <taxon>ecological metagenomes</taxon>
    </lineage>
</organism>
<proteinExistence type="predicted"/>